<organism evidence="2 3">
    <name type="scientific">Salinomyces thailandicus</name>
    <dbReference type="NCBI Taxonomy" id="706561"/>
    <lineage>
        <taxon>Eukaryota</taxon>
        <taxon>Fungi</taxon>
        <taxon>Dikarya</taxon>
        <taxon>Ascomycota</taxon>
        <taxon>Pezizomycotina</taxon>
        <taxon>Dothideomycetes</taxon>
        <taxon>Dothideomycetidae</taxon>
        <taxon>Mycosphaerellales</taxon>
        <taxon>Teratosphaeriaceae</taxon>
        <taxon>Salinomyces</taxon>
    </lineage>
</organism>
<comment type="caution">
    <text evidence="2">The sequence shown here is derived from an EMBL/GenBank/DDBJ whole genome shotgun (WGS) entry which is preliminary data.</text>
</comment>
<sequence>MTSLATRIVVSAFFLTKANKRRKSTVEAQFEIITSLQLVLRPDARLFLHTLISLLGITTRKMDERDTVVKLEEPPTNVSEETRASVIPFNRVVDRLNEREQTVVQQRETIQDLKQIISTQEDQIQMQQETIILRGERLQMQHEINIMNEKMI</sequence>
<dbReference type="EMBL" id="NAJL01000001">
    <property type="protein sequence ID" value="TKA34057.1"/>
    <property type="molecule type" value="Genomic_DNA"/>
</dbReference>
<keyword evidence="1" id="KW-0175">Coiled coil</keyword>
<keyword evidence="3" id="KW-1185">Reference proteome</keyword>
<evidence type="ECO:0000313" key="2">
    <source>
        <dbReference type="EMBL" id="TKA34057.1"/>
    </source>
</evidence>
<evidence type="ECO:0000256" key="1">
    <source>
        <dbReference type="SAM" id="Coils"/>
    </source>
</evidence>
<dbReference type="AlphaFoldDB" id="A0A4U0UFF7"/>
<accession>A0A4U0UFF7</accession>
<protein>
    <submittedName>
        <fullName evidence="2">Uncharacterized protein</fullName>
    </submittedName>
</protein>
<dbReference type="Proteomes" id="UP000308549">
    <property type="component" value="Unassembled WGS sequence"/>
</dbReference>
<proteinExistence type="predicted"/>
<evidence type="ECO:0000313" key="3">
    <source>
        <dbReference type="Proteomes" id="UP000308549"/>
    </source>
</evidence>
<reference evidence="2 3" key="1">
    <citation type="submission" date="2017-03" db="EMBL/GenBank/DDBJ databases">
        <title>Genomes of endolithic fungi from Antarctica.</title>
        <authorList>
            <person name="Coleine C."/>
            <person name="Masonjones S."/>
            <person name="Stajich J.E."/>
        </authorList>
    </citation>
    <scope>NUCLEOTIDE SEQUENCE [LARGE SCALE GENOMIC DNA]</scope>
    <source>
        <strain evidence="2 3">CCFEE 6315</strain>
    </source>
</reference>
<feature type="coiled-coil region" evidence="1">
    <location>
        <begin position="96"/>
        <end position="130"/>
    </location>
</feature>
<gene>
    <name evidence="2" type="ORF">B0A50_00037</name>
</gene>
<name>A0A4U0UFF7_9PEZI</name>